<comment type="caution">
    <text evidence="1">The sequence shown here is derived from an EMBL/GenBank/DDBJ whole genome shotgun (WGS) entry which is preliminary data.</text>
</comment>
<evidence type="ECO:0000313" key="1">
    <source>
        <dbReference type="EMBL" id="MDQ0323968.1"/>
    </source>
</evidence>
<dbReference type="Proteomes" id="UP001230207">
    <property type="component" value="Unassembled WGS sequence"/>
</dbReference>
<organism evidence="1 2">
    <name type="scientific">Pararhizobium capsulatum DSM 1112</name>
    <dbReference type="NCBI Taxonomy" id="1121113"/>
    <lineage>
        <taxon>Bacteria</taxon>
        <taxon>Pseudomonadati</taxon>
        <taxon>Pseudomonadota</taxon>
        <taxon>Alphaproteobacteria</taxon>
        <taxon>Hyphomicrobiales</taxon>
        <taxon>Rhizobiaceae</taxon>
        <taxon>Rhizobium/Agrobacterium group</taxon>
        <taxon>Pararhizobium</taxon>
    </lineage>
</organism>
<proteinExistence type="predicted"/>
<protein>
    <submittedName>
        <fullName evidence="1">Uncharacterized protein</fullName>
    </submittedName>
</protein>
<gene>
    <name evidence="1" type="ORF">QO002_006175</name>
</gene>
<reference evidence="1 2" key="1">
    <citation type="submission" date="2023-07" db="EMBL/GenBank/DDBJ databases">
        <title>Genomic Encyclopedia of Type Strains, Phase IV (KMG-IV): sequencing the most valuable type-strain genomes for metagenomic binning, comparative biology and taxonomic classification.</title>
        <authorList>
            <person name="Goeker M."/>
        </authorList>
    </citation>
    <scope>NUCLEOTIDE SEQUENCE [LARGE SCALE GENOMIC DNA]</scope>
    <source>
        <strain evidence="1 2">DSM 1112</strain>
    </source>
</reference>
<keyword evidence="2" id="KW-1185">Reference proteome</keyword>
<dbReference type="EMBL" id="JAUSVF010000006">
    <property type="protein sequence ID" value="MDQ0323968.1"/>
    <property type="molecule type" value="Genomic_DNA"/>
</dbReference>
<sequence>MARYLQATGRYRILSKLESRRIVTVPSMIATRFWR</sequence>
<name>A0ABU0C0B9_9HYPH</name>
<accession>A0ABU0C0B9</accession>
<evidence type="ECO:0000313" key="2">
    <source>
        <dbReference type="Proteomes" id="UP001230207"/>
    </source>
</evidence>